<dbReference type="RefSeq" id="WP_378139337.1">
    <property type="nucleotide sequence ID" value="NZ_JBHSMI010000067.1"/>
</dbReference>
<sequence length="429" mass="46445">MRWIHQARMDIQSWSRAVRLFFLANILYQTGNGMFTVLYNLYVDSLGFGQNTIGSIVSVQSLAAALMIIPIGLLGDRSSRKTILIAGMLLTGCAYVASSFAETGLALRGFAIMSGLFTAFFQVTAVPYLAAHSDKSQRLRMFSFHFSVMLASQVVGSLTGGLLGDLLQSIGWSATVSLRSALSLGGMLSLSACLPLLFTTGGAGSRSVATTREATSTSDSKVQSVDKETADARRREWRLILRITLAQLLIGFGSGMVVPYLNVYFTDRFNVSLSAIGLLISLGQLMTVLSMLIGPSLVGRVGQVRAVVIFQLLSLPFLLLTGFTNVLFVAGIAFLFRQALMNAANPIQSSILVDRISDTRRGVANSLTQTVFMLGWASMGQVQPQLISHYGTYWGYVLTFSITGALYVTSAIYFYFMLRRKPGKSPAGA</sequence>
<gene>
    <name evidence="8" type="ORF">ACFPOF_30265</name>
</gene>
<accession>A0ABW0I2W0</accession>
<evidence type="ECO:0000313" key="9">
    <source>
        <dbReference type="Proteomes" id="UP001596113"/>
    </source>
</evidence>
<feature type="transmembrane region" description="Helical" evidence="6">
    <location>
        <begin position="107"/>
        <end position="130"/>
    </location>
</feature>
<dbReference type="Gene3D" id="1.20.1250.20">
    <property type="entry name" value="MFS general substrate transporter like domains"/>
    <property type="match status" value="2"/>
</dbReference>
<dbReference type="InterPro" id="IPR036259">
    <property type="entry name" value="MFS_trans_sf"/>
</dbReference>
<keyword evidence="4 6" id="KW-1133">Transmembrane helix</keyword>
<comment type="caution">
    <text evidence="8">The sequence shown here is derived from an EMBL/GenBank/DDBJ whole genome shotgun (WGS) entry which is preliminary data.</text>
</comment>
<keyword evidence="2" id="KW-0813">Transport</keyword>
<dbReference type="SUPFAM" id="SSF103473">
    <property type="entry name" value="MFS general substrate transporter"/>
    <property type="match status" value="1"/>
</dbReference>
<evidence type="ECO:0000256" key="2">
    <source>
        <dbReference type="ARBA" id="ARBA00022448"/>
    </source>
</evidence>
<dbReference type="EMBL" id="JBHSMI010000067">
    <property type="protein sequence ID" value="MFC5407033.1"/>
    <property type="molecule type" value="Genomic_DNA"/>
</dbReference>
<reference evidence="9" key="1">
    <citation type="journal article" date="2019" name="Int. J. Syst. Evol. Microbiol.">
        <title>The Global Catalogue of Microorganisms (GCM) 10K type strain sequencing project: providing services to taxonomists for standard genome sequencing and annotation.</title>
        <authorList>
            <consortium name="The Broad Institute Genomics Platform"/>
            <consortium name="The Broad Institute Genome Sequencing Center for Infectious Disease"/>
            <person name="Wu L."/>
            <person name="Ma J."/>
        </authorList>
    </citation>
    <scope>NUCLEOTIDE SEQUENCE [LARGE SCALE GENOMIC DNA]</scope>
    <source>
        <strain evidence="9">CGMCC 1.18575</strain>
    </source>
</reference>
<feature type="transmembrane region" description="Helical" evidence="6">
    <location>
        <begin position="273"/>
        <end position="294"/>
    </location>
</feature>
<feature type="transmembrane region" description="Helical" evidence="6">
    <location>
        <begin position="53"/>
        <end position="75"/>
    </location>
</feature>
<dbReference type="PANTHER" id="PTHR23525">
    <property type="entry name" value="TRANSPORTER, PUTATIVE-RELATED"/>
    <property type="match status" value="1"/>
</dbReference>
<evidence type="ECO:0000256" key="1">
    <source>
        <dbReference type="ARBA" id="ARBA00004651"/>
    </source>
</evidence>
<feature type="transmembrane region" description="Helical" evidence="6">
    <location>
        <begin position="306"/>
        <end position="336"/>
    </location>
</feature>
<keyword evidence="5 6" id="KW-0472">Membrane</keyword>
<evidence type="ECO:0000256" key="6">
    <source>
        <dbReference type="SAM" id="Phobius"/>
    </source>
</evidence>
<dbReference type="InterPro" id="IPR011701">
    <property type="entry name" value="MFS"/>
</dbReference>
<feature type="transmembrane region" description="Helical" evidence="6">
    <location>
        <begin position="176"/>
        <end position="198"/>
    </location>
</feature>
<evidence type="ECO:0000259" key="7">
    <source>
        <dbReference type="PROSITE" id="PS50850"/>
    </source>
</evidence>
<evidence type="ECO:0000256" key="5">
    <source>
        <dbReference type="ARBA" id="ARBA00023136"/>
    </source>
</evidence>
<feature type="domain" description="Major facilitator superfamily (MFS) profile" evidence="7">
    <location>
        <begin position="17"/>
        <end position="422"/>
    </location>
</feature>
<evidence type="ECO:0000313" key="8">
    <source>
        <dbReference type="EMBL" id="MFC5407033.1"/>
    </source>
</evidence>
<comment type="subcellular location">
    <subcellularLocation>
        <location evidence="1">Cell membrane</location>
        <topology evidence="1">Multi-pass membrane protein</topology>
    </subcellularLocation>
</comment>
<dbReference type="PANTHER" id="PTHR23525:SF1">
    <property type="entry name" value="NODULIN-LIKE DOMAIN-CONTAINING PROTEIN"/>
    <property type="match status" value="1"/>
</dbReference>
<dbReference type="Pfam" id="PF07690">
    <property type="entry name" value="MFS_1"/>
    <property type="match status" value="2"/>
</dbReference>
<protein>
    <submittedName>
        <fullName evidence="8">MFS transporter</fullName>
    </submittedName>
</protein>
<feature type="transmembrane region" description="Helical" evidence="6">
    <location>
        <begin position="82"/>
        <end position="101"/>
    </location>
</feature>
<feature type="transmembrane region" description="Helical" evidence="6">
    <location>
        <begin position="239"/>
        <end position="261"/>
    </location>
</feature>
<dbReference type="PROSITE" id="PS50850">
    <property type="entry name" value="MFS"/>
    <property type="match status" value="1"/>
</dbReference>
<feature type="transmembrane region" description="Helical" evidence="6">
    <location>
        <begin position="393"/>
        <end position="416"/>
    </location>
</feature>
<keyword evidence="3 6" id="KW-0812">Transmembrane</keyword>
<keyword evidence="9" id="KW-1185">Reference proteome</keyword>
<feature type="transmembrane region" description="Helical" evidence="6">
    <location>
        <begin position="20"/>
        <end position="41"/>
    </location>
</feature>
<dbReference type="InterPro" id="IPR020846">
    <property type="entry name" value="MFS_dom"/>
</dbReference>
<dbReference type="Proteomes" id="UP001596113">
    <property type="component" value="Unassembled WGS sequence"/>
</dbReference>
<evidence type="ECO:0000256" key="4">
    <source>
        <dbReference type="ARBA" id="ARBA00022989"/>
    </source>
</evidence>
<name>A0ABW0I2W0_9BACL</name>
<organism evidence="8 9">
    <name type="scientific">Cohnella soli</name>
    <dbReference type="NCBI Taxonomy" id="425005"/>
    <lineage>
        <taxon>Bacteria</taxon>
        <taxon>Bacillati</taxon>
        <taxon>Bacillota</taxon>
        <taxon>Bacilli</taxon>
        <taxon>Bacillales</taxon>
        <taxon>Paenibacillaceae</taxon>
        <taxon>Cohnella</taxon>
    </lineage>
</organism>
<evidence type="ECO:0000256" key="3">
    <source>
        <dbReference type="ARBA" id="ARBA00022692"/>
    </source>
</evidence>
<proteinExistence type="predicted"/>
<feature type="transmembrane region" description="Helical" evidence="6">
    <location>
        <begin position="142"/>
        <end position="164"/>
    </location>
</feature>